<dbReference type="Gene3D" id="1.20.1610.10">
    <property type="entry name" value="alpha-1,2-mannosidases domains"/>
    <property type="match status" value="1"/>
</dbReference>
<dbReference type="PROSITE" id="PS51257">
    <property type="entry name" value="PROKAR_LIPOPROTEIN"/>
    <property type="match status" value="1"/>
</dbReference>
<dbReference type="PANTHER" id="PTHR12143:SF43">
    <property type="entry name" value="PUTATIVE-RELATED"/>
    <property type="match status" value="1"/>
</dbReference>
<evidence type="ECO:0000256" key="3">
    <source>
        <dbReference type="ARBA" id="ARBA00022837"/>
    </source>
</evidence>
<name>A0A6C0REU5_9BACT</name>
<dbReference type="GO" id="GO:0000224">
    <property type="term" value="F:peptide-N4-(N-acetyl-beta-glucosaminyl)asparagine amidase activity"/>
    <property type="evidence" value="ECO:0007669"/>
    <property type="project" value="TreeGrafter"/>
</dbReference>
<dbReference type="InterPro" id="IPR008928">
    <property type="entry name" value="6-hairpin_glycosidase_sf"/>
</dbReference>
<dbReference type="FunFam" id="3.30.2080.10:FF:000001">
    <property type="entry name" value="Alpha-1,2-mannosidase subfamily"/>
    <property type="match status" value="1"/>
</dbReference>
<evidence type="ECO:0000259" key="6">
    <source>
        <dbReference type="Pfam" id="PF17678"/>
    </source>
</evidence>
<keyword evidence="3" id="KW-0106">Calcium</keyword>
<evidence type="ECO:0000313" key="8">
    <source>
        <dbReference type="Proteomes" id="UP000474630"/>
    </source>
</evidence>
<dbReference type="Pfam" id="PF17678">
    <property type="entry name" value="Glyco_hydro_92N"/>
    <property type="match status" value="1"/>
</dbReference>
<gene>
    <name evidence="7" type="ORF">G0Q07_13490</name>
</gene>
<dbReference type="NCBIfam" id="TIGR01180">
    <property type="entry name" value="aman2_put"/>
    <property type="match status" value="1"/>
</dbReference>
<dbReference type="Pfam" id="PF07971">
    <property type="entry name" value="Glyco_hydro_92"/>
    <property type="match status" value="1"/>
</dbReference>
<dbReference type="GO" id="GO:0005975">
    <property type="term" value="P:carbohydrate metabolic process"/>
    <property type="evidence" value="ECO:0007669"/>
    <property type="project" value="InterPro"/>
</dbReference>
<comment type="cofactor">
    <cofactor evidence="1">
        <name>Ca(2+)</name>
        <dbReference type="ChEBI" id="CHEBI:29108"/>
    </cofactor>
</comment>
<keyword evidence="7" id="KW-0378">Hydrolase</keyword>
<dbReference type="Gene3D" id="3.30.2080.10">
    <property type="entry name" value="GH92 mannosidase domain"/>
    <property type="match status" value="1"/>
</dbReference>
<dbReference type="SUPFAM" id="SSF48208">
    <property type="entry name" value="Six-hairpin glycosidases"/>
    <property type="match status" value="1"/>
</dbReference>
<evidence type="ECO:0000256" key="1">
    <source>
        <dbReference type="ARBA" id="ARBA00001913"/>
    </source>
</evidence>
<feature type="signal peptide" evidence="4">
    <location>
        <begin position="1"/>
        <end position="20"/>
    </location>
</feature>
<evidence type="ECO:0000313" key="7">
    <source>
        <dbReference type="EMBL" id="QIA08669.1"/>
    </source>
</evidence>
<comment type="subunit">
    <text evidence="2">Monomer.</text>
</comment>
<dbReference type="EMBL" id="CP048409">
    <property type="protein sequence ID" value="QIA08669.1"/>
    <property type="molecule type" value="Genomic_DNA"/>
</dbReference>
<dbReference type="AlphaFoldDB" id="A0A6C0REU5"/>
<dbReference type="Gene3D" id="2.70.98.10">
    <property type="match status" value="1"/>
</dbReference>
<keyword evidence="8" id="KW-1185">Reference proteome</keyword>
<dbReference type="FunFam" id="1.20.1050.60:FF:000001">
    <property type="entry name" value="Putative alpha-1,2-mannosidase"/>
    <property type="match status" value="1"/>
</dbReference>
<dbReference type="InterPro" id="IPR014718">
    <property type="entry name" value="GH-type_carb-bd"/>
</dbReference>
<dbReference type="Gene3D" id="1.20.1050.60">
    <property type="entry name" value="alpha-1,2-mannosidase"/>
    <property type="match status" value="1"/>
</dbReference>
<proteinExistence type="predicted"/>
<evidence type="ECO:0000259" key="5">
    <source>
        <dbReference type="Pfam" id="PF07971"/>
    </source>
</evidence>
<dbReference type="RefSeq" id="WP_163346884.1">
    <property type="nucleotide sequence ID" value="NZ_CP048409.1"/>
</dbReference>
<keyword evidence="4" id="KW-0732">Signal</keyword>
<sequence length="765" mass="87124">MKHFLLICLGAILFSCTSKVSTQSTTTPTKLVDMVNPLMGTDSEFKLSNGNTYPAIARPWGMNFWTPQTGKMGDGWGYTYDSYKIQGFKQTHQPSPWINDYAAFSLMPVTGELKFKGAERASWFSHKAEVAQPHYYKVYLADYDVTTEFTPTDRAVSFRFTFPENDNSYILLDAFDGGSMVKIIPEERKIVGYCQNNHGGVPANFKNYFVAIFDKDFEVVKTWKDENLQETTEAQSFHVGGIVGFKTKKGEEVNVKLASSFISAEQAELNLSREIGDKSFETIKAEGEQIWEKELGRIKVEGGSEAEQKTFYSCLYRTLLFPRKFYEFDADNNIVHYSPYNGEVLPGYMFTDNGFWDTFRAVFPFFTLMYPDLNSQIMEGLVNTYKESGWLPEWASPGHRGCMIGSNSASLIADSYLKGIRDYDIETLYEAMIKNTKGHMETVESVGRFGAEYYNKLGYVPYNVGINENTARTLEYAYADYCIWKLAEELGKPQEEIDLFKQRARNFHNVYDPESKLMRGKNEDGTFQSPFSPYKWGDAFTEGNSWHYTWSVFQDIEGLKQLMGGNDDFVAMLDSVFVVPPIFDDSYYGGTIHEIREMQIAGMGNYAHGNQPIQHMIYLYNYSDQPWKTQAHVREVLTKLYSYQADGYCGDEDNGQTSAWYVFSAMGFYPVSPGTDEYVLGSPLFNKITVTLENGNEFVIDATNNSKENVYVNDVVLNGETYNKNFLKHATIQNGGELVFDMASQPNKTRGTETSSFPYSMTFEE</sequence>
<dbReference type="GO" id="GO:0030246">
    <property type="term" value="F:carbohydrate binding"/>
    <property type="evidence" value="ECO:0007669"/>
    <property type="project" value="InterPro"/>
</dbReference>
<feature type="domain" description="Glycosyl hydrolase family 92 N-terminal" evidence="6">
    <location>
        <begin position="34"/>
        <end position="260"/>
    </location>
</feature>
<evidence type="ECO:0000256" key="2">
    <source>
        <dbReference type="ARBA" id="ARBA00011245"/>
    </source>
</evidence>
<dbReference type="FunFam" id="1.20.1610.10:FF:000001">
    <property type="entry name" value="Putative alpha-1,2-mannosidase"/>
    <property type="match status" value="1"/>
</dbReference>
<protein>
    <submittedName>
        <fullName evidence="7">Glycoside hydrolase family 92 protein</fullName>
    </submittedName>
</protein>
<dbReference type="Proteomes" id="UP000474630">
    <property type="component" value="Chromosome"/>
</dbReference>
<feature type="chain" id="PRO_5025342492" evidence="4">
    <location>
        <begin position="21"/>
        <end position="765"/>
    </location>
</feature>
<dbReference type="InterPro" id="IPR012939">
    <property type="entry name" value="Glyco_hydro_92"/>
</dbReference>
<dbReference type="GO" id="GO:0006516">
    <property type="term" value="P:glycoprotein catabolic process"/>
    <property type="evidence" value="ECO:0007669"/>
    <property type="project" value="TreeGrafter"/>
</dbReference>
<dbReference type="InterPro" id="IPR050883">
    <property type="entry name" value="PNGase"/>
</dbReference>
<feature type="domain" description="Glycosyl hydrolase family 92" evidence="5">
    <location>
        <begin position="266"/>
        <end position="743"/>
    </location>
</feature>
<dbReference type="PANTHER" id="PTHR12143">
    <property type="entry name" value="PEPTIDE N-GLYCANASE PNGASE -RELATED"/>
    <property type="match status" value="1"/>
</dbReference>
<accession>A0A6C0REU5</accession>
<reference evidence="7 8" key="1">
    <citation type="submission" date="2020-02" db="EMBL/GenBank/DDBJ databases">
        <title>Genome sequencing for Draconibacterium sp. strain M1.</title>
        <authorList>
            <person name="Park S.-J."/>
        </authorList>
    </citation>
    <scope>NUCLEOTIDE SEQUENCE [LARGE SCALE GENOMIC DNA]</scope>
    <source>
        <strain evidence="7 8">M1</strain>
    </source>
</reference>
<dbReference type="KEGG" id="drc:G0Q07_13490"/>
<dbReference type="InterPro" id="IPR041371">
    <property type="entry name" value="GH92_N"/>
</dbReference>
<dbReference type="GO" id="GO:0005829">
    <property type="term" value="C:cytosol"/>
    <property type="evidence" value="ECO:0007669"/>
    <property type="project" value="TreeGrafter"/>
</dbReference>
<evidence type="ECO:0000256" key="4">
    <source>
        <dbReference type="SAM" id="SignalP"/>
    </source>
</evidence>
<dbReference type="InterPro" id="IPR005887">
    <property type="entry name" value="GH92_a_mannosidase_put"/>
</dbReference>
<organism evidence="7 8">
    <name type="scientific">Draconibacterium halophilum</name>
    <dbReference type="NCBI Taxonomy" id="2706887"/>
    <lineage>
        <taxon>Bacteria</taxon>
        <taxon>Pseudomonadati</taxon>
        <taxon>Bacteroidota</taxon>
        <taxon>Bacteroidia</taxon>
        <taxon>Marinilabiliales</taxon>
        <taxon>Prolixibacteraceae</taxon>
        <taxon>Draconibacterium</taxon>
    </lineage>
</organism>